<dbReference type="EMBL" id="CP017269">
    <property type="protein sequence ID" value="AOT70167.1"/>
    <property type="molecule type" value="Genomic_DNA"/>
</dbReference>
<reference evidence="1 2" key="1">
    <citation type="submission" date="2016-09" db="EMBL/GenBank/DDBJ databases">
        <title>Genomic analysis reveals versatility of anaerobic energy metabolism of Geosporobacter ferrireducens IRF9 of phylum Firmicutes.</title>
        <authorList>
            <person name="Kim S.-J."/>
        </authorList>
    </citation>
    <scope>NUCLEOTIDE SEQUENCE [LARGE SCALE GENOMIC DNA]</scope>
    <source>
        <strain evidence="1 2">IRF9</strain>
    </source>
</reference>
<dbReference type="KEGG" id="gfe:Gferi_11525"/>
<protein>
    <submittedName>
        <fullName evidence="1">Uncharacterized protein</fullName>
    </submittedName>
</protein>
<dbReference type="STRING" id="1424294.Gferi_11525"/>
<gene>
    <name evidence="1" type="ORF">Gferi_11525</name>
</gene>
<dbReference type="OrthoDB" id="9783544at2"/>
<sequence length="345" mass="38210">MQLMDLIQSKYRIISVVGMAKNAGKTMTLNALIDEAVERNVRLGITSTGRDGEKQDLVTSTEKPLIYVAEGTLIATTEETFKWSEVRMEILEVTDFSTSMGRIVIAQAKNAGYVQIAGPNTNGEMKEVAQKLLFYGAQLVIVDGAIDRVASASPAVTEATILATGAVLSRDMNRVIERSIHQTRLFSLPVVEDERLRQRIASMMEEKGCYMVDEAGNTKRLEIKTALNSGAVIGSAIEENTRYVVIGGSLVSKTLKDIIAATQRYKQVIFVVKDATKIFIDVRDFLYFEKIGIQIQVVDKIQAVAVTVNPYAPQGYYFNPEEFRYKMEQFLNPIPVFDVVLGGDA</sequence>
<dbReference type="Proteomes" id="UP000095743">
    <property type="component" value="Chromosome"/>
</dbReference>
<name>A0A1D8GGY4_9FIRM</name>
<proteinExistence type="predicted"/>
<organism evidence="1 2">
    <name type="scientific">Geosporobacter ferrireducens</name>
    <dbReference type="NCBI Taxonomy" id="1424294"/>
    <lineage>
        <taxon>Bacteria</taxon>
        <taxon>Bacillati</taxon>
        <taxon>Bacillota</taxon>
        <taxon>Clostridia</taxon>
        <taxon>Peptostreptococcales</taxon>
        <taxon>Thermotaleaceae</taxon>
        <taxon>Geosporobacter</taxon>
    </lineage>
</organism>
<evidence type="ECO:0000313" key="1">
    <source>
        <dbReference type="EMBL" id="AOT70167.1"/>
    </source>
</evidence>
<dbReference type="AlphaFoldDB" id="A0A1D8GGY4"/>
<evidence type="ECO:0000313" key="2">
    <source>
        <dbReference type="Proteomes" id="UP000095743"/>
    </source>
</evidence>
<accession>A0A1D8GGY4</accession>
<dbReference type="RefSeq" id="WP_069976604.1">
    <property type="nucleotide sequence ID" value="NZ_CP017269.1"/>
</dbReference>
<keyword evidence="2" id="KW-1185">Reference proteome</keyword>